<accession>A0ABW1FUT5</accession>
<comment type="caution">
    <text evidence="1">The sequence shown here is derived from an EMBL/GenBank/DDBJ whole genome shotgun (WGS) entry which is preliminary data.</text>
</comment>
<organism evidence="1 2">
    <name type="scientific">Streptacidiphilus monticola</name>
    <dbReference type="NCBI Taxonomy" id="2161674"/>
    <lineage>
        <taxon>Bacteria</taxon>
        <taxon>Bacillati</taxon>
        <taxon>Actinomycetota</taxon>
        <taxon>Actinomycetes</taxon>
        <taxon>Kitasatosporales</taxon>
        <taxon>Streptomycetaceae</taxon>
        <taxon>Streptacidiphilus</taxon>
    </lineage>
</organism>
<name>A0ABW1FUT5_9ACTN</name>
<reference evidence="2" key="1">
    <citation type="journal article" date="2019" name="Int. J. Syst. Evol. Microbiol.">
        <title>The Global Catalogue of Microorganisms (GCM) 10K type strain sequencing project: providing services to taxonomists for standard genome sequencing and annotation.</title>
        <authorList>
            <consortium name="The Broad Institute Genomics Platform"/>
            <consortium name="The Broad Institute Genome Sequencing Center for Infectious Disease"/>
            <person name="Wu L."/>
            <person name="Ma J."/>
        </authorList>
    </citation>
    <scope>NUCLEOTIDE SEQUENCE [LARGE SCALE GENOMIC DNA]</scope>
    <source>
        <strain evidence="2">JCM 4816</strain>
    </source>
</reference>
<dbReference type="Proteomes" id="UP001596174">
    <property type="component" value="Unassembled WGS sequence"/>
</dbReference>
<evidence type="ECO:0000313" key="1">
    <source>
        <dbReference type="EMBL" id="MFC5906225.1"/>
    </source>
</evidence>
<sequence>MREAQTEFVGGPLDGKVLPVALTAFEQVPKYYRVPVPAHGDRPAEVLVYRREVVAGAKGRRRWRYAFQPEDGRPGAER</sequence>
<gene>
    <name evidence="1" type="ORF">ACFP3V_03175</name>
</gene>
<evidence type="ECO:0000313" key="2">
    <source>
        <dbReference type="Proteomes" id="UP001596174"/>
    </source>
</evidence>
<protein>
    <submittedName>
        <fullName evidence="1">Uncharacterized protein</fullName>
    </submittedName>
</protein>
<keyword evidence="2" id="KW-1185">Reference proteome</keyword>
<dbReference type="RefSeq" id="WP_380579430.1">
    <property type="nucleotide sequence ID" value="NZ_JBHSQJ010000010.1"/>
</dbReference>
<proteinExistence type="predicted"/>
<dbReference type="EMBL" id="JBHSQJ010000010">
    <property type="protein sequence ID" value="MFC5906225.1"/>
    <property type="molecule type" value="Genomic_DNA"/>
</dbReference>